<protein>
    <recommendedName>
        <fullName evidence="2">DUF1289 domain-containing protein</fullName>
    </recommendedName>
</protein>
<organism evidence="1">
    <name type="scientific">hydrothermal vent metagenome</name>
    <dbReference type="NCBI Taxonomy" id="652676"/>
    <lineage>
        <taxon>unclassified sequences</taxon>
        <taxon>metagenomes</taxon>
        <taxon>ecological metagenomes</taxon>
    </lineage>
</organism>
<dbReference type="EMBL" id="UOFY01000045">
    <property type="protein sequence ID" value="VAX10091.1"/>
    <property type="molecule type" value="Genomic_DNA"/>
</dbReference>
<evidence type="ECO:0008006" key="2">
    <source>
        <dbReference type="Google" id="ProtNLM"/>
    </source>
</evidence>
<gene>
    <name evidence="1" type="ORF">MNBD_GAMMA25-1765</name>
</gene>
<accession>A0A3B1B780</accession>
<evidence type="ECO:0000313" key="1">
    <source>
        <dbReference type="EMBL" id="VAX10091.1"/>
    </source>
</evidence>
<reference evidence="1" key="1">
    <citation type="submission" date="2018-06" db="EMBL/GenBank/DDBJ databases">
        <authorList>
            <person name="Zhirakovskaya E."/>
        </authorList>
    </citation>
    <scope>NUCLEOTIDE SEQUENCE</scope>
</reference>
<sequence length="79" mass="9182">MTRTFKPCQGKTACREDDQQCRTCGRSLEEIYATRALIEELARFTQKMQYQNSDVFFDYVITRAAKKINYMSSPAGNKK</sequence>
<proteinExistence type="predicted"/>
<dbReference type="AlphaFoldDB" id="A0A3B1B780"/>
<name>A0A3B1B780_9ZZZZ</name>